<proteinExistence type="predicted"/>
<evidence type="ECO:0000313" key="5">
    <source>
        <dbReference type="RefSeq" id="XP_029654793.1"/>
    </source>
</evidence>
<dbReference type="GO" id="GO:0005634">
    <property type="term" value="C:nucleus"/>
    <property type="evidence" value="ECO:0007669"/>
    <property type="project" value="TreeGrafter"/>
</dbReference>
<name>A0A6P7TSP6_9MOLL</name>
<dbReference type="SMART" id="SM00360">
    <property type="entry name" value="RRM"/>
    <property type="match status" value="1"/>
</dbReference>
<gene>
    <name evidence="5" type="primary">LOC115228328</name>
</gene>
<dbReference type="InterPro" id="IPR000504">
    <property type="entry name" value="RRM_dom"/>
</dbReference>
<dbReference type="InterPro" id="IPR051229">
    <property type="entry name" value="ALYREF_mRNA_export"/>
</dbReference>
<dbReference type="PANTHER" id="PTHR19965:SF35">
    <property type="entry name" value="RNA ANNEALING PROTEIN YRA1"/>
    <property type="match status" value="1"/>
</dbReference>
<sequence>MSSGLRRTTANPMDMDLESVIQSKRGRFGGLRRGNYRGRQTFNSASWRMPPINSNKTIPGQLVVKNLHYGVSEDDLNTLFSEIGEVIRVEIHFDRAGRSLGEANVFFSDPSSVDYAVRKYDNVPLDGSQSS</sequence>
<dbReference type="KEGG" id="osn:115228328"/>
<dbReference type="Pfam" id="PF00076">
    <property type="entry name" value="RRM_1"/>
    <property type="match status" value="1"/>
</dbReference>
<dbReference type="Gene3D" id="3.30.70.330">
    <property type="match status" value="1"/>
</dbReference>
<accession>A0A6P7TSP6</accession>
<organism evidence="4 5">
    <name type="scientific">Octopus sinensis</name>
    <name type="common">East Asian common octopus</name>
    <dbReference type="NCBI Taxonomy" id="2607531"/>
    <lineage>
        <taxon>Eukaryota</taxon>
        <taxon>Metazoa</taxon>
        <taxon>Spiralia</taxon>
        <taxon>Lophotrochozoa</taxon>
        <taxon>Mollusca</taxon>
        <taxon>Cephalopoda</taxon>
        <taxon>Coleoidea</taxon>
        <taxon>Octopodiformes</taxon>
        <taxon>Octopoda</taxon>
        <taxon>Incirrata</taxon>
        <taxon>Octopodidae</taxon>
        <taxon>Octopus</taxon>
    </lineage>
</organism>
<dbReference type="SUPFAM" id="SSF54928">
    <property type="entry name" value="RNA-binding domain, RBD"/>
    <property type="match status" value="1"/>
</dbReference>
<dbReference type="Proteomes" id="UP000515154">
    <property type="component" value="Unplaced"/>
</dbReference>
<reference evidence="5" key="1">
    <citation type="submission" date="2025-08" db="UniProtKB">
        <authorList>
            <consortium name="RefSeq"/>
        </authorList>
    </citation>
    <scope>IDENTIFICATION</scope>
</reference>
<dbReference type="PANTHER" id="PTHR19965">
    <property type="entry name" value="RNA AND EXPORT FACTOR BINDING PROTEIN"/>
    <property type="match status" value="1"/>
</dbReference>
<keyword evidence="1 2" id="KW-0694">RNA-binding</keyword>
<feature type="domain" description="RRM" evidence="3">
    <location>
        <begin position="60"/>
        <end position="131"/>
    </location>
</feature>
<evidence type="ECO:0000256" key="2">
    <source>
        <dbReference type="PROSITE-ProRule" id="PRU00176"/>
    </source>
</evidence>
<dbReference type="InterPro" id="IPR035979">
    <property type="entry name" value="RBD_domain_sf"/>
</dbReference>
<dbReference type="AlphaFoldDB" id="A0A6P7TSP6"/>
<protein>
    <submittedName>
        <fullName evidence="5">THO complex subunit 4B-like</fullName>
    </submittedName>
</protein>
<dbReference type="GO" id="GO:0006406">
    <property type="term" value="P:mRNA export from nucleus"/>
    <property type="evidence" value="ECO:0007669"/>
    <property type="project" value="TreeGrafter"/>
</dbReference>
<evidence type="ECO:0000259" key="3">
    <source>
        <dbReference type="PROSITE" id="PS50102"/>
    </source>
</evidence>
<dbReference type="PROSITE" id="PS50102">
    <property type="entry name" value="RRM"/>
    <property type="match status" value="1"/>
</dbReference>
<dbReference type="InterPro" id="IPR012677">
    <property type="entry name" value="Nucleotide-bd_a/b_plait_sf"/>
</dbReference>
<dbReference type="CDD" id="cd12418">
    <property type="entry name" value="RRM_Aly_REF_like"/>
    <property type="match status" value="1"/>
</dbReference>
<keyword evidence="4" id="KW-1185">Reference proteome</keyword>
<dbReference type="RefSeq" id="XP_029654793.1">
    <property type="nucleotide sequence ID" value="XM_029798933.1"/>
</dbReference>
<evidence type="ECO:0000313" key="4">
    <source>
        <dbReference type="Proteomes" id="UP000515154"/>
    </source>
</evidence>
<dbReference type="GO" id="GO:0003729">
    <property type="term" value="F:mRNA binding"/>
    <property type="evidence" value="ECO:0007669"/>
    <property type="project" value="TreeGrafter"/>
</dbReference>
<evidence type="ECO:0000256" key="1">
    <source>
        <dbReference type="ARBA" id="ARBA00022884"/>
    </source>
</evidence>